<dbReference type="AlphaFoldDB" id="A0A6I2KTZ3"/>
<proteinExistence type="predicted"/>
<keyword evidence="2" id="KW-1185">Reference proteome</keyword>
<comment type="caution">
    <text evidence="1">The sequence shown here is derived from an EMBL/GenBank/DDBJ whole genome shotgun (WGS) entry which is preliminary data.</text>
</comment>
<name>A0A6I2KTZ3_9BURK</name>
<dbReference type="SUPFAM" id="SSF50494">
    <property type="entry name" value="Trypsin-like serine proteases"/>
    <property type="match status" value="1"/>
</dbReference>
<evidence type="ECO:0008006" key="3">
    <source>
        <dbReference type="Google" id="ProtNLM"/>
    </source>
</evidence>
<gene>
    <name evidence="1" type="ORF">GJ699_03850</name>
</gene>
<reference evidence="1 2" key="1">
    <citation type="submission" date="2019-11" db="EMBL/GenBank/DDBJ databases">
        <title>Novel species isolated from a subtropical stream in China.</title>
        <authorList>
            <person name="Lu H."/>
        </authorList>
    </citation>
    <scope>NUCLEOTIDE SEQUENCE [LARGE SCALE GENOMIC DNA]</scope>
    <source>
        <strain evidence="1 2">FT80W</strain>
    </source>
</reference>
<evidence type="ECO:0000313" key="2">
    <source>
        <dbReference type="Proteomes" id="UP000433309"/>
    </source>
</evidence>
<dbReference type="RefSeq" id="WP_154373314.1">
    <property type="nucleotide sequence ID" value="NZ_WKJK01000002.1"/>
</dbReference>
<dbReference type="EMBL" id="WKJK01000002">
    <property type="protein sequence ID" value="MRW89111.1"/>
    <property type="molecule type" value="Genomic_DNA"/>
</dbReference>
<dbReference type="Proteomes" id="UP000433309">
    <property type="component" value="Unassembled WGS sequence"/>
</dbReference>
<accession>A0A6I2KTZ3</accession>
<organism evidence="1 2">
    <name type="scientific">Duganella guangzhouensis</name>
    <dbReference type="NCBI Taxonomy" id="2666084"/>
    <lineage>
        <taxon>Bacteria</taxon>
        <taxon>Pseudomonadati</taxon>
        <taxon>Pseudomonadota</taxon>
        <taxon>Betaproteobacteria</taxon>
        <taxon>Burkholderiales</taxon>
        <taxon>Oxalobacteraceae</taxon>
        <taxon>Telluria group</taxon>
        <taxon>Duganella</taxon>
    </lineage>
</organism>
<dbReference type="InterPro" id="IPR009003">
    <property type="entry name" value="Peptidase_S1_PA"/>
</dbReference>
<sequence length="245" mass="27457">MNQTVTPDALARLSLSVHPLVFETGHADYPYSTLGTVFLVGYEGKIYAITTRHGLNPDNPSPICIYPSNTSLKLLPLDNVFYVSTADSQEHFVDLAIIEIAASAAQDIDLSQTTIINIERAVIPDWEFEVSDMDFFVIGYPSERSDIDYESEEINTEVAILFGTYAGDSDHAHLYRLQIKNAEDFKDFNGFSGSPVFMWYRTEGNLPIPILCGMALQGTVNSKLIHFLPIEIIIHALKIKRQKHE</sequence>
<protein>
    <recommendedName>
        <fullName evidence="3">Trypsin-like serine protease</fullName>
    </recommendedName>
</protein>
<evidence type="ECO:0000313" key="1">
    <source>
        <dbReference type="EMBL" id="MRW89111.1"/>
    </source>
</evidence>